<feature type="non-terminal residue" evidence="1">
    <location>
        <position position="134"/>
    </location>
</feature>
<evidence type="ECO:0008006" key="2">
    <source>
        <dbReference type="Google" id="ProtNLM"/>
    </source>
</evidence>
<reference evidence="1" key="1">
    <citation type="journal article" date="2014" name="Front. Microbiol.">
        <title>High frequency of phylogenetically diverse reductive dehalogenase-homologous genes in deep subseafloor sedimentary metagenomes.</title>
        <authorList>
            <person name="Kawai M."/>
            <person name="Futagami T."/>
            <person name="Toyoda A."/>
            <person name="Takaki Y."/>
            <person name="Nishi S."/>
            <person name="Hori S."/>
            <person name="Arai W."/>
            <person name="Tsubouchi T."/>
            <person name="Morono Y."/>
            <person name="Uchiyama I."/>
            <person name="Ito T."/>
            <person name="Fujiyama A."/>
            <person name="Inagaki F."/>
            <person name="Takami H."/>
        </authorList>
    </citation>
    <scope>NUCLEOTIDE SEQUENCE</scope>
    <source>
        <strain evidence="1">Expedition CK06-06</strain>
    </source>
</reference>
<dbReference type="InterPro" id="IPR029052">
    <property type="entry name" value="Metallo-depent_PP-like"/>
</dbReference>
<comment type="caution">
    <text evidence="1">The sequence shown here is derived from an EMBL/GenBank/DDBJ whole genome shotgun (WGS) entry which is preliminary data.</text>
</comment>
<name>X0UTU4_9ZZZZ</name>
<dbReference type="EMBL" id="BARS01021354">
    <property type="protein sequence ID" value="GAG02627.1"/>
    <property type="molecule type" value="Genomic_DNA"/>
</dbReference>
<evidence type="ECO:0000313" key="1">
    <source>
        <dbReference type="EMBL" id="GAG02627.1"/>
    </source>
</evidence>
<gene>
    <name evidence="1" type="ORF">S01H1_34304</name>
</gene>
<organism evidence="1">
    <name type="scientific">marine sediment metagenome</name>
    <dbReference type="NCBI Taxonomy" id="412755"/>
    <lineage>
        <taxon>unclassified sequences</taxon>
        <taxon>metagenomes</taxon>
        <taxon>ecological metagenomes</taxon>
    </lineage>
</organism>
<protein>
    <recommendedName>
        <fullName evidence="2">Calcineurin-like phosphoesterase domain-containing protein</fullName>
    </recommendedName>
</protein>
<dbReference type="AlphaFoldDB" id="X0UTU4"/>
<sequence length="134" mass="14803">MSDRRTRRIYTKDVTCRSDWYTVYLLGDTHTGERNFMEKECVSMVDYIASHQQNGVILTGDLTENVLPSSVGTMFDLAIASPVGQREKITEILSPIKKQLLVSVDGNHSYRSKRAADFCPDGAVSESLGLPSGG</sequence>
<accession>X0UTU4</accession>
<proteinExistence type="predicted"/>
<dbReference type="SUPFAM" id="SSF56300">
    <property type="entry name" value="Metallo-dependent phosphatases"/>
    <property type="match status" value="1"/>
</dbReference>